<name>A0A4R7FGI7_9MICO</name>
<dbReference type="EMBL" id="SOAM01000003">
    <property type="protein sequence ID" value="TDS75737.1"/>
    <property type="molecule type" value="Genomic_DNA"/>
</dbReference>
<reference evidence="1 2" key="1">
    <citation type="submission" date="2019-03" db="EMBL/GenBank/DDBJ databases">
        <title>Genomic Encyclopedia of Archaeal and Bacterial Type Strains, Phase II (KMG-II): from individual species to whole genera.</title>
        <authorList>
            <person name="Goeker M."/>
        </authorList>
    </citation>
    <scope>NUCLEOTIDE SEQUENCE [LARGE SCALE GENOMIC DNA]</scope>
    <source>
        <strain evidence="1 2">DSM 24782</strain>
    </source>
</reference>
<sequence length="102" mass="11365">MSEGRTVQLRRYRIVDGELEAFLHWWRGRLLPARQAYGFTLESAFVVPETDEFVWAVSAEGDAAAFARLDAAWVASPERAAAFEGVPQRVASMDLRIAVPAI</sequence>
<dbReference type="SUPFAM" id="SSF54909">
    <property type="entry name" value="Dimeric alpha+beta barrel"/>
    <property type="match status" value="1"/>
</dbReference>
<comment type="caution">
    <text evidence="1">The sequence shown here is derived from an EMBL/GenBank/DDBJ whole genome shotgun (WGS) entry which is preliminary data.</text>
</comment>
<dbReference type="RefSeq" id="WP_133766993.1">
    <property type="nucleotide sequence ID" value="NZ_BAAARP010000005.1"/>
</dbReference>
<evidence type="ECO:0000313" key="1">
    <source>
        <dbReference type="EMBL" id="TDS75737.1"/>
    </source>
</evidence>
<dbReference type="Proteomes" id="UP000295344">
    <property type="component" value="Unassembled WGS sequence"/>
</dbReference>
<dbReference type="OrthoDB" id="5188748at2"/>
<organism evidence="1 2">
    <name type="scientific">Amnibacterium kyonggiense</name>
    <dbReference type="NCBI Taxonomy" id="595671"/>
    <lineage>
        <taxon>Bacteria</taxon>
        <taxon>Bacillati</taxon>
        <taxon>Actinomycetota</taxon>
        <taxon>Actinomycetes</taxon>
        <taxon>Micrococcales</taxon>
        <taxon>Microbacteriaceae</taxon>
        <taxon>Amnibacterium</taxon>
    </lineage>
</organism>
<dbReference type="AlphaFoldDB" id="A0A4R7FGI7"/>
<protein>
    <submittedName>
        <fullName evidence="1">NIPSNAP protein</fullName>
    </submittedName>
</protein>
<keyword evidence="2" id="KW-1185">Reference proteome</keyword>
<dbReference type="Gene3D" id="3.30.70.100">
    <property type="match status" value="1"/>
</dbReference>
<evidence type="ECO:0000313" key="2">
    <source>
        <dbReference type="Proteomes" id="UP000295344"/>
    </source>
</evidence>
<accession>A0A4R7FGI7</accession>
<proteinExistence type="predicted"/>
<dbReference type="InterPro" id="IPR011008">
    <property type="entry name" value="Dimeric_a/b-barrel"/>
</dbReference>
<gene>
    <name evidence="1" type="ORF">CLV52_2844</name>
</gene>